<dbReference type="NCBIfam" id="NF040586">
    <property type="entry name" value="FxSxx_TPR"/>
    <property type="match status" value="1"/>
</dbReference>
<dbReference type="PROSITE" id="PS50005">
    <property type="entry name" value="TPR"/>
    <property type="match status" value="1"/>
</dbReference>
<dbReference type="InterPro" id="IPR011990">
    <property type="entry name" value="TPR-like_helical_dom_sf"/>
</dbReference>
<dbReference type="InterPro" id="IPR053137">
    <property type="entry name" value="NLR-like"/>
</dbReference>
<dbReference type="InterPro" id="IPR019734">
    <property type="entry name" value="TPR_rpt"/>
</dbReference>
<dbReference type="Gene3D" id="1.25.40.10">
    <property type="entry name" value="Tetratricopeptide repeat domain"/>
    <property type="match status" value="3"/>
</dbReference>
<keyword evidence="1" id="KW-0802">TPR repeat</keyword>
<organism evidence="3 4">
    <name type="scientific">Endocarpon pusillum</name>
    <dbReference type="NCBI Taxonomy" id="364733"/>
    <lineage>
        <taxon>Eukaryota</taxon>
        <taxon>Fungi</taxon>
        <taxon>Dikarya</taxon>
        <taxon>Ascomycota</taxon>
        <taxon>Pezizomycotina</taxon>
        <taxon>Eurotiomycetes</taxon>
        <taxon>Chaetothyriomycetidae</taxon>
        <taxon>Verrucariales</taxon>
        <taxon>Verrucariaceae</taxon>
        <taxon>Endocarpon</taxon>
    </lineage>
</organism>
<evidence type="ECO:0000259" key="2">
    <source>
        <dbReference type="Pfam" id="PF06985"/>
    </source>
</evidence>
<dbReference type="EMBL" id="JAACFV010000051">
    <property type="protein sequence ID" value="KAF7508661.1"/>
    <property type="molecule type" value="Genomic_DNA"/>
</dbReference>
<dbReference type="Pfam" id="PF06985">
    <property type="entry name" value="HET"/>
    <property type="match status" value="1"/>
</dbReference>
<dbReference type="Pfam" id="PF13424">
    <property type="entry name" value="TPR_12"/>
    <property type="match status" value="3"/>
</dbReference>
<comment type="caution">
    <text evidence="3">The sequence shown here is derived from an EMBL/GenBank/DDBJ whole genome shotgun (WGS) entry which is preliminary data.</text>
</comment>
<dbReference type="PANTHER" id="PTHR46082">
    <property type="entry name" value="ATP/GTP-BINDING PROTEIN-RELATED"/>
    <property type="match status" value="1"/>
</dbReference>
<protein>
    <recommendedName>
        <fullName evidence="2">Heterokaryon incompatibility domain-containing protein</fullName>
    </recommendedName>
</protein>
<feature type="domain" description="Heterokaryon incompatibility" evidence="2">
    <location>
        <begin position="25"/>
        <end position="114"/>
    </location>
</feature>
<dbReference type="Proteomes" id="UP000606974">
    <property type="component" value="Unassembled WGS sequence"/>
</dbReference>
<evidence type="ECO:0000313" key="3">
    <source>
        <dbReference type="EMBL" id="KAF7508661.1"/>
    </source>
</evidence>
<dbReference type="InterPro" id="IPR027417">
    <property type="entry name" value="P-loop_NTPase"/>
</dbReference>
<sequence length="1091" mass="123361">MRLLSFSPRGDLTWAEFTQDMPPPYAILSHTWGAEEVTFADLISGHARSRAGYRKIIFCGEQAARDKLQYFWVDSCCIDKRDNTALTKAINSMFRYYRNAVKCYVYLSDVSCSASSPNQSAWEADFRKSRWFTRGWTLQELLAPTQVEFYSTQHQHLGDKGSLHPLIHDITRIPIEALRNQPLDTFSIEERMKWTTGRQTTEEEDGAYCLLGIFNIFMPLIYGEGKASALRRLQRELEGIPATAKICFTVPFERNPRFTGREALLTNLEGRLFKGEQTTKTAIFGLGGIGKTQVALELAYRTRMKYSNCLVLWIPAIDMDSLHQAYRDVAQQLCISGWDEEEADVKKLVQMHLSQESTRPWLCIFDNADDLNMWIHPPGSEPGSGGLKEYLPKSKQGCVVFTMRDKKAAVKLAGRDIVEVPELDDDGAIQLLRESLVNHSLLDDQRDARALLRQFTNLPLAIVQAAAFINENSMALRDYLSLLNEQEGDVIELLSEDFEDEYRYSSIKNPVATTWLISFEQIRRRDPLAADYLSFMACIDAKAVPQSILPPGPSRKKAIEAIGTLSAYSFLTKQTTGQLFDLHQLVHIATRNWLRANDSLTSWTIKTLERVSKEFPEIEHTNRDLWRAYLPHARYILASGLSSGHAEVKSSLLERVGSCLLSDGRYDDAEKSFDELLAIRMSAPNVEPLKVARVKHDLATVYYKQGRLQTAEELFSEVLEQRKTSLGVDHPDTLSSLRSLASTYFQQGRLQEAFTLDEDVLGKRIAFLGAEHPDTLASLSNLASAYRAAGRLHEAETVQVRVMTIRHRVLGAEHPDTLTGMENLARTYTRQGRWEEAERLAMRVMETQCRVLGMEHPDMLSSRAALASIYRGQGRTAEADKLETEALEGCREVLGPNHPSTLRVMASLAVSFSNQERWGEAEKLLRHIVHSNMKSVGIHHSHSSDSMANLALMLSNQGRWKEAEQLEVQVMETRMRSFGEQNPSTLTSMANLASLYRNQGRWKEAEKLEARVMETRVRVLGEEHPDTLTSMANLAFTWKGQGRDADALQLMEKCVQSRTQAFGASHPHTCSLSDVLAAWRLECFTIDDNHA</sequence>
<dbReference type="Pfam" id="PF13374">
    <property type="entry name" value="TPR_10"/>
    <property type="match status" value="3"/>
</dbReference>
<accession>A0A8H7E6I3</accession>
<dbReference type="SMART" id="SM00028">
    <property type="entry name" value="TPR"/>
    <property type="match status" value="3"/>
</dbReference>
<reference evidence="3" key="1">
    <citation type="submission" date="2020-02" db="EMBL/GenBank/DDBJ databases">
        <authorList>
            <person name="Palmer J.M."/>
        </authorList>
    </citation>
    <scope>NUCLEOTIDE SEQUENCE</scope>
    <source>
        <strain evidence="3">EPUS1.4</strain>
        <tissue evidence="3">Thallus</tissue>
    </source>
</reference>
<dbReference type="InterPro" id="IPR010730">
    <property type="entry name" value="HET"/>
</dbReference>
<name>A0A8H7E6I3_9EURO</name>
<feature type="repeat" description="TPR" evidence="1">
    <location>
        <begin position="692"/>
        <end position="725"/>
    </location>
</feature>
<dbReference type="Gene3D" id="3.40.50.300">
    <property type="entry name" value="P-loop containing nucleotide triphosphate hydrolases"/>
    <property type="match status" value="1"/>
</dbReference>
<dbReference type="GO" id="GO:0043531">
    <property type="term" value="F:ADP binding"/>
    <property type="evidence" value="ECO:0007669"/>
    <property type="project" value="InterPro"/>
</dbReference>
<dbReference type="OrthoDB" id="4151297at2759"/>
<dbReference type="SUPFAM" id="SSF48452">
    <property type="entry name" value="TPR-like"/>
    <property type="match status" value="1"/>
</dbReference>
<dbReference type="PANTHER" id="PTHR46082:SF6">
    <property type="entry name" value="AAA+ ATPASE DOMAIN-CONTAINING PROTEIN-RELATED"/>
    <property type="match status" value="1"/>
</dbReference>
<keyword evidence="4" id="KW-1185">Reference proteome</keyword>
<gene>
    <name evidence="3" type="ORF">GJ744_009053</name>
</gene>
<proteinExistence type="predicted"/>
<evidence type="ECO:0000256" key="1">
    <source>
        <dbReference type="PROSITE-ProRule" id="PRU00339"/>
    </source>
</evidence>
<dbReference type="SUPFAM" id="SSF52540">
    <property type="entry name" value="P-loop containing nucleoside triphosphate hydrolases"/>
    <property type="match status" value="1"/>
</dbReference>
<dbReference type="AlphaFoldDB" id="A0A8H7E6I3"/>
<dbReference type="PRINTS" id="PR00381">
    <property type="entry name" value="KINESINLIGHT"/>
</dbReference>
<evidence type="ECO:0000313" key="4">
    <source>
        <dbReference type="Proteomes" id="UP000606974"/>
    </source>
</evidence>